<evidence type="ECO:0000256" key="7">
    <source>
        <dbReference type="ARBA" id="ARBA00029496"/>
    </source>
</evidence>
<keyword evidence="5" id="KW-0234">DNA repair</keyword>
<dbReference type="AlphaFoldDB" id="A0A8E0RRY4"/>
<dbReference type="EMBL" id="LUCM01006618">
    <property type="protein sequence ID" value="KAA0191021.1"/>
    <property type="molecule type" value="Genomic_DNA"/>
</dbReference>
<dbReference type="PANTHER" id="PTHR21541">
    <property type="entry name" value="BTB POZ DOMAIN CONTAINING 12"/>
    <property type="match status" value="1"/>
</dbReference>
<dbReference type="GO" id="GO:0006281">
    <property type="term" value="P:DNA repair"/>
    <property type="evidence" value="ECO:0007669"/>
    <property type="project" value="UniProtKB-KW"/>
</dbReference>
<organism evidence="9 10">
    <name type="scientific">Fasciolopsis buskii</name>
    <dbReference type="NCBI Taxonomy" id="27845"/>
    <lineage>
        <taxon>Eukaryota</taxon>
        <taxon>Metazoa</taxon>
        <taxon>Spiralia</taxon>
        <taxon>Lophotrochozoa</taxon>
        <taxon>Platyhelminthes</taxon>
        <taxon>Trematoda</taxon>
        <taxon>Digenea</taxon>
        <taxon>Plagiorchiida</taxon>
        <taxon>Echinostomata</taxon>
        <taxon>Echinostomatoidea</taxon>
        <taxon>Fasciolidae</taxon>
        <taxon>Fasciolopsis</taxon>
    </lineage>
</organism>
<dbReference type="GO" id="GO:0006260">
    <property type="term" value="P:DNA replication"/>
    <property type="evidence" value="ECO:0007669"/>
    <property type="project" value="InterPro"/>
</dbReference>
<dbReference type="CDD" id="cd22999">
    <property type="entry name" value="SAP_SLX4"/>
    <property type="match status" value="1"/>
</dbReference>
<evidence type="ECO:0000256" key="6">
    <source>
        <dbReference type="ARBA" id="ARBA00023242"/>
    </source>
</evidence>
<dbReference type="Proteomes" id="UP000728185">
    <property type="component" value="Unassembled WGS sequence"/>
</dbReference>
<proteinExistence type="inferred from homology"/>
<keyword evidence="6" id="KW-0539">Nucleus</keyword>
<keyword evidence="3" id="KW-0227">DNA damage</keyword>
<dbReference type="PANTHER" id="PTHR21541:SF3">
    <property type="entry name" value="STRUCTURE-SPECIFIC ENDONUCLEASE SUBUNIT SLX4"/>
    <property type="match status" value="1"/>
</dbReference>
<dbReference type="GO" id="GO:0000712">
    <property type="term" value="P:resolution of meiotic recombination intermediates"/>
    <property type="evidence" value="ECO:0007669"/>
    <property type="project" value="TreeGrafter"/>
</dbReference>
<evidence type="ECO:0000313" key="9">
    <source>
        <dbReference type="EMBL" id="KAA0191021.1"/>
    </source>
</evidence>
<protein>
    <recommendedName>
        <fullName evidence="7">Structure-specific endonuclease subunit SLX4</fullName>
    </recommendedName>
</protein>
<comment type="similarity">
    <text evidence="2">Belongs to the SLX4 family.</text>
</comment>
<dbReference type="InterPro" id="IPR018574">
    <property type="entry name" value="Structure-sp_endonuc_su_Slx4"/>
</dbReference>
<evidence type="ECO:0000256" key="3">
    <source>
        <dbReference type="ARBA" id="ARBA00022763"/>
    </source>
</evidence>
<dbReference type="OrthoDB" id="5576441at2759"/>
<feature type="signal peptide" evidence="8">
    <location>
        <begin position="1"/>
        <end position="21"/>
    </location>
</feature>
<evidence type="ECO:0000256" key="4">
    <source>
        <dbReference type="ARBA" id="ARBA00023172"/>
    </source>
</evidence>
<keyword evidence="10" id="KW-1185">Reference proteome</keyword>
<reference evidence="9" key="1">
    <citation type="submission" date="2019-05" db="EMBL/GenBank/DDBJ databases">
        <title>Annotation for the trematode Fasciolopsis buski.</title>
        <authorList>
            <person name="Choi Y.-J."/>
        </authorList>
    </citation>
    <scope>NUCLEOTIDE SEQUENCE</scope>
    <source>
        <strain evidence="9">HT</strain>
        <tissue evidence="9">Whole worm</tissue>
    </source>
</reference>
<comment type="caution">
    <text evidence="9">The sequence shown here is derived from an EMBL/GenBank/DDBJ whole genome shotgun (WGS) entry which is preliminary data.</text>
</comment>
<comment type="subcellular location">
    <subcellularLocation>
        <location evidence="1">Nucleus</location>
    </subcellularLocation>
</comment>
<evidence type="ECO:0000256" key="1">
    <source>
        <dbReference type="ARBA" id="ARBA00004123"/>
    </source>
</evidence>
<evidence type="ECO:0000256" key="8">
    <source>
        <dbReference type="SAM" id="SignalP"/>
    </source>
</evidence>
<name>A0A8E0RRY4_9TREM</name>
<feature type="chain" id="PRO_5034321903" description="Structure-specific endonuclease subunit SLX4" evidence="8">
    <location>
        <begin position="22"/>
        <end position="479"/>
    </location>
</feature>
<keyword evidence="4" id="KW-0233">DNA recombination</keyword>
<evidence type="ECO:0000256" key="2">
    <source>
        <dbReference type="ARBA" id="ARBA00006661"/>
    </source>
</evidence>
<keyword evidence="8" id="KW-0732">Signal</keyword>
<evidence type="ECO:0000256" key="5">
    <source>
        <dbReference type="ARBA" id="ARBA00023204"/>
    </source>
</evidence>
<dbReference type="GO" id="GO:0033557">
    <property type="term" value="C:Slx1-Slx4 complex"/>
    <property type="evidence" value="ECO:0007669"/>
    <property type="project" value="InterPro"/>
</dbReference>
<sequence>MIATLILIRHLLIIVVLKSSSWDIPLPDAASPLLKPCLVNDVSSQCPVPEQNVLYGDTPTMPHLIRTSPVVNQSVEPDSFPIPVSTPCSNVVNSVSPAIATTAEFSRDLFSPVYEDTEVDESQLRRGQEVEMSVVSGPVPTPTQLLFDDRASPSPLFKRIRLSEEASSVHTEASEAITEPTVDSLMSDPILNGSLVFTPMASFATNENDAMFGLESKVPNSPKIQRTPLAERTSTLNHLSPVTPLPNYIEMMTPELKRALSVYGVKPLPRKKAVKLLNEIYHELHQYQNDPVCTTSPEPQPQRTLSKVITTESVELHQQARQMHKQTAVDCSSSPTTSVNVIRNQISSALGSESRVLDSGAVDKLTTSSDTGRASAQCEFEVDEQDMESDDEKTAQLDTESAVINFLEKNEDLYRNILIYTPIEFDVVHAMLKSSDIRVSARKLMDILDNQCIPFTLRNRSRNQAKARSTRIIKKRVNR</sequence>
<gene>
    <name evidence="9" type="ORF">FBUS_08855</name>
</gene>
<dbReference type="Pfam" id="PF09494">
    <property type="entry name" value="Slx4"/>
    <property type="match status" value="1"/>
</dbReference>
<accession>A0A8E0RRY4</accession>
<evidence type="ECO:0000313" key="10">
    <source>
        <dbReference type="Proteomes" id="UP000728185"/>
    </source>
</evidence>